<accession>A0A381UM99</accession>
<dbReference type="Pfam" id="PF00135">
    <property type="entry name" value="COesterase"/>
    <property type="match status" value="2"/>
</dbReference>
<comment type="similarity">
    <text evidence="1">Belongs to the type-B carboxylesterase/lipase family.</text>
</comment>
<gene>
    <name evidence="4" type="ORF">METZ01_LOCUS82094</name>
</gene>
<name>A0A381UM99_9ZZZZ</name>
<dbReference type="GO" id="GO:0016787">
    <property type="term" value="F:hydrolase activity"/>
    <property type="evidence" value="ECO:0007669"/>
    <property type="project" value="UniProtKB-KW"/>
</dbReference>
<evidence type="ECO:0000256" key="1">
    <source>
        <dbReference type="ARBA" id="ARBA00005964"/>
    </source>
</evidence>
<organism evidence="4">
    <name type="scientific">marine metagenome</name>
    <dbReference type="NCBI Taxonomy" id="408172"/>
    <lineage>
        <taxon>unclassified sequences</taxon>
        <taxon>metagenomes</taxon>
        <taxon>ecological metagenomes</taxon>
    </lineage>
</organism>
<dbReference type="PANTHER" id="PTHR11559">
    <property type="entry name" value="CARBOXYLESTERASE"/>
    <property type="match status" value="1"/>
</dbReference>
<dbReference type="SUPFAM" id="SSF53474">
    <property type="entry name" value="alpha/beta-Hydrolases"/>
    <property type="match status" value="1"/>
</dbReference>
<keyword evidence="2" id="KW-0378">Hydrolase</keyword>
<dbReference type="PROSITE" id="PS00122">
    <property type="entry name" value="CARBOXYLESTERASE_B_1"/>
    <property type="match status" value="1"/>
</dbReference>
<reference evidence="4" key="1">
    <citation type="submission" date="2018-05" db="EMBL/GenBank/DDBJ databases">
        <authorList>
            <person name="Lanie J.A."/>
            <person name="Ng W.-L."/>
            <person name="Kazmierczak K.M."/>
            <person name="Andrzejewski T.M."/>
            <person name="Davidsen T.M."/>
            <person name="Wayne K.J."/>
            <person name="Tettelin H."/>
            <person name="Glass J.I."/>
            <person name="Rusch D."/>
            <person name="Podicherti R."/>
            <person name="Tsui H.-C.T."/>
            <person name="Winkler M.E."/>
        </authorList>
    </citation>
    <scope>NUCLEOTIDE SEQUENCE</scope>
</reference>
<evidence type="ECO:0000256" key="2">
    <source>
        <dbReference type="ARBA" id="ARBA00022801"/>
    </source>
</evidence>
<dbReference type="EMBL" id="UINC01006721">
    <property type="protein sequence ID" value="SVA29240.1"/>
    <property type="molecule type" value="Genomic_DNA"/>
</dbReference>
<dbReference type="PROSITE" id="PS00941">
    <property type="entry name" value="CARBOXYLESTERASE_B_2"/>
    <property type="match status" value="1"/>
</dbReference>
<sequence length="634" mass="70830">MEEVVYMDAVKTIRTSFLLSLLFLFGCGPNVSQDSLRSLNQGEVVGIDSENNTFAWKGIPFAQPPIGELRWKAPLKAGSWRGRLRATEFKSGCFQRASLRSDEGTSWSGSEDCLYLNIWSPKYSPSELGGLEKKLPVMMWIHGGGNAIGDAEVYDPSLLSSVHDVIVVTIQYRMGPLGWFRHPALTNTDSSREGKSGNFGTLDTIMALRWIKENIESFGGDKHNVTVFGESAGGHNTAAIFSSPLARGLFHKAIIQSGIVSHSSIQEAESYLPKEGVAGTVSSKEIFSRILISSKKAITLVESKELQNSMTDNEIANLLRNTPPEDIFTAFKESSPKKSGMTRVFPDGYVIPEGGIYESFTNPEVKRVPVIFGTNKDENKLFNALNPRFVKWEEASGVFSFIGNMPVLIKEPEYYDALSYYGSADWKRRAADTPARKLVKSGHKSTFVYRFDWDELPLFNGMDYSKLYGAAHALEIIFVMGGALDNNIVRTFIVGKGAFPAAKKLSEQIMSYWAEFAYTGNPGKGRKQDLPEWKSWSLGNEEKYIVFDSENDKGIFMSKDEYTGENILSKLLIDDRLHMQDKCETLFGISYSDGSGFSEEVFNDFAEGACMNLDYSQLVEEFEDMDSRIMREEE</sequence>
<dbReference type="InterPro" id="IPR029058">
    <property type="entry name" value="AB_hydrolase_fold"/>
</dbReference>
<feature type="domain" description="Carboxylesterase type B" evidence="3">
    <location>
        <begin position="39"/>
        <end position="386"/>
    </location>
</feature>
<dbReference type="InterPro" id="IPR019819">
    <property type="entry name" value="Carboxylesterase_B_CS"/>
</dbReference>
<proteinExistence type="inferred from homology"/>
<feature type="domain" description="Carboxylesterase type B" evidence="3">
    <location>
        <begin position="439"/>
        <end position="552"/>
    </location>
</feature>
<evidence type="ECO:0000259" key="3">
    <source>
        <dbReference type="Pfam" id="PF00135"/>
    </source>
</evidence>
<dbReference type="InterPro" id="IPR050309">
    <property type="entry name" value="Type-B_Carboxylest/Lipase"/>
</dbReference>
<dbReference type="Gene3D" id="3.40.50.1820">
    <property type="entry name" value="alpha/beta hydrolase"/>
    <property type="match status" value="1"/>
</dbReference>
<dbReference type="InterPro" id="IPR019826">
    <property type="entry name" value="Carboxylesterase_B_AS"/>
</dbReference>
<dbReference type="AlphaFoldDB" id="A0A381UM99"/>
<protein>
    <recommendedName>
        <fullName evidence="3">Carboxylesterase type B domain-containing protein</fullName>
    </recommendedName>
</protein>
<dbReference type="InterPro" id="IPR002018">
    <property type="entry name" value="CarbesteraseB"/>
</dbReference>
<evidence type="ECO:0000313" key="4">
    <source>
        <dbReference type="EMBL" id="SVA29240.1"/>
    </source>
</evidence>